<accession>A0A1K1MCY2</accession>
<dbReference type="InterPro" id="IPR036705">
    <property type="entry name" value="Ribosyl_crysJ1_sf"/>
</dbReference>
<evidence type="ECO:0000313" key="3">
    <source>
        <dbReference type="Proteomes" id="UP000183461"/>
    </source>
</evidence>
<dbReference type="GO" id="GO:0016787">
    <property type="term" value="F:hydrolase activity"/>
    <property type="evidence" value="ECO:0007669"/>
    <property type="project" value="UniProtKB-KW"/>
</dbReference>
<organism evidence="2 3">
    <name type="scientific">Ruminococcus flavefaciens</name>
    <dbReference type="NCBI Taxonomy" id="1265"/>
    <lineage>
        <taxon>Bacteria</taxon>
        <taxon>Bacillati</taxon>
        <taxon>Bacillota</taxon>
        <taxon>Clostridia</taxon>
        <taxon>Eubacteriales</taxon>
        <taxon>Oscillospiraceae</taxon>
        <taxon>Ruminococcus</taxon>
    </lineage>
</organism>
<dbReference type="EMBL" id="FPIP01000002">
    <property type="protein sequence ID" value="SFW20973.1"/>
    <property type="molecule type" value="Genomic_DNA"/>
</dbReference>
<feature type="binding site" evidence="1">
    <location>
        <position position="222"/>
    </location>
    <ligand>
        <name>Mg(2+)</name>
        <dbReference type="ChEBI" id="CHEBI:18420"/>
        <label>1</label>
    </ligand>
</feature>
<keyword evidence="2" id="KW-0378">Hydrolase</keyword>
<evidence type="ECO:0000256" key="1">
    <source>
        <dbReference type="PIRSR" id="PIRSR605502-1"/>
    </source>
</evidence>
<comment type="cofactor">
    <cofactor evidence="1">
        <name>Mg(2+)</name>
        <dbReference type="ChEBI" id="CHEBI:18420"/>
    </cofactor>
    <text evidence="1">Binds 2 magnesium ions per subunit.</text>
</comment>
<dbReference type="PANTHER" id="PTHR16222">
    <property type="entry name" value="ADP-RIBOSYLGLYCOHYDROLASE"/>
    <property type="match status" value="1"/>
</dbReference>
<dbReference type="Proteomes" id="UP000183461">
    <property type="component" value="Unassembled WGS sequence"/>
</dbReference>
<dbReference type="PANTHER" id="PTHR16222:SF12">
    <property type="entry name" value="ADP-RIBOSYLGLYCOHYDROLASE-RELATED"/>
    <property type="match status" value="1"/>
</dbReference>
<protein>
    <submittedName>
        <fullName evidence="2">ADP-ribosylglycohydrolase</fullName>
    </submittedName>
</protein>
<reference evidence="2 3" key="1">
    <citation type="submission" date="2016-11" db="EMBL/GenBank/DDBJ databases">
        <authorList>
            <person name="Jaros S."/>
            <person name="Januszkiewicz K."/>
            <person name="Wedrychowicz H."/>
        </authorList>
    </citation>
    <scope>NUCLEOTIDE SEQUENCE [LARGE SCALE GENOMIC DNA]</scope>
    <source>
        <strain evidence="2 3">YL228</strain>
    </source>
</reference>
<feature type="binding site" evidence="1">
    <location>
        <position position="220"/>
    </location>
    <ligand>
        <name>Mg(2+)</name>
        <dbReference type="ChEBI" id="CHEBI:18420"/>
        <label>1</label>
    </ligand>
</feature>
<sequence length="269" mass="30546">MFGAFYGDVIGSEYENACTKAYDFPFKRESHFTDDSVMTAAVCRAILNNGENIGKFGIRKRAFEYAAQYKQYYSRYPHAGYGSMFARWAKEKSLRRQHSFANGGAMKAVPIGYAYDDIEQVMLQAKASCYYTHAHREGIRGAQAVACAVFLARHGESKELIRKFIAEKFRYDLNYTVEQIRPEYSFDSSCEYSVPPSIICFLDSTDYESAVRNAVSLGGDADTMACIAGGIAEAYYKNIPEEIRRFCDSRIDISLKETAREFNLKYKNT</sequence>
<feature type="binding site" evidence="1">
    <location>
        <position position="223"/>
    </location>
    <ligand>
        <name>Mg(2+)</name>
        <dbReference type="ChEBI" id="CHEBI:18420"/>
        <label>1</label>
    </ligand>
</feature>
<feature type="binding site" evidence="1">
    <location>
        <position position="34"/>
    </location>
    <ligand>
        <name>Mg(2+)</name>
        <dbReference type="ChEBI" id="CHEBI:18420"/>
        <label>1</label>
    </ligand>
</feature>
<feature type="binding site" evidence="1">
    <location>
        <position position="35"/>
    </location>
    <ligand>
        <name>Mg(2+)</name>
        <dbReference type="ChEBI" id="CHEBI:18420"/>
        <label>1</label>
    </ligand>
</feature>
<feature type="binding site" evidence="1">
    <location>
        <position position="33"/>
    </location>
    <ligand>
        <name>Mg(2+)</name>
        <dbReference type="ChEBI" id="CHEBI:18420"/>
        <label>1</label>
    </ligand>
</feature>
<dbReference type="Pfam" id="PF03747">
    <property type="entry name" value="ADP_ribosyl_GH"/>
    <property type="match status" value="1"/>
</dbReference>
<name>A0A1K1MCY2_RUMFL</name>
<dbReference type="InterPro" id="IPR050792">
    <property type="entry name" value="ADP-ribosylglycohydrolase"/>
</dbReference>
<dbReference type="Gene3D" id="1.10.4080.10">
    <property type="entry name" value="ADP-ribosylation/Crystallin J1"/>
    <property type="match status" value="1"/>
</dbReference>
<keyword evidence="1" id="KW-0479">Metal-binding</keyword>
<dbReference type="InterPro" id="IPR005502">
    <property type="entry name" value="Ribosyl_crysJ1"/>
</dbReference>
<keyword evidence="1" id="KW-0460">Magnesium</keyword>
<gene>
    <name evidence="2" type="ORF">SAMN02910280_1074</name>
</gene>
<evidence type="ECO:0000313" key="2">
    <source>
        <dbReference type="EMBL" id="SFW20973.1"/>
    </source>
</evidence>
<dbReference type="GO" id="GO:0046872">
    <property type="term" value="F:metal ion binding"/>
    <property type="evidence" value="ECO:0007669"/>
    <property type="project" value="UniProtKB-KW"/>
</dbReference>
<proteinExistence type="predicted"/>
<dbReference type="AlphaFoldDB" id="A0A1K1MCY2"/>
<dbReference type="RefSeq" id="WP_072299445.1">
    <property type="nucleotide sequence ID" value="NZ_FPIP01000002.1"/>
</dbReference>
<dbReference type="SUPFAM" id="SSF101478">
    <property type="entry name" value="ADP-ribosylglycohydrolase"/>
    <property type="match status" value="1"/>
</dbReference>